<keyword evidence="2" id="KW-0812">Transmembrane</keyword>
<evidence type="ECO:0000259" key="4">
    <source>
        <dbReference type="Pfam" id="PF05506"/>
    </source>
</evidence>
<sequence length="480" mass="48481">MLAALTGLCRSTGTARLAAATTVSGLVAAGVLSGAGTAVADETPRTEGGATATNNGLKTYGEAVIHGDGADQRVPAGLFEMSVDGGGTLQTYCVDLHNPTQRDARYQETSWRGTSLGTNKDAGRIGWILQHSYPQVNDLAALARKAGAPGLTEQDAAAGTQVAIWRYSDGADVDALDPQAEKLADYLEKSARGVGEPRASLTLDPPAVSGRPGDRLGPVTVHTNASAVTVSPPADAATGGVRITDKNGKVITSAKDGTRLYFDVPEDPAGEAGHTAGNGAGTAELTVQASTTVPVGRAFASESRSQTQILAGSSESTVAATATAGWAADGSIPAVSARENCAKGGVDITAVNNGDEPFSFQLMGTGHTIPAGATRTVTVPLPEDQAYDFTITGPHGFSHRFTGVLDCKTQGAVTTQTAAQLPNEPSPASVGGGSALDTTDLAETGVSALTPLITGVAIGLVVIGGAVLVVLRRKDTTPDA</sequence>
<reference evidence="7" key="1">
    <citation type="submission" date="2023-07" db="EMBL/GenBank/DDBJ databases">
        <title>Whole genome shotgun sequence of Streptomyces achromogenes subsp. rubradiris NBRC 14000.</title>
        <authorList>
            <person name="Komaki H."/>
            <person name="Tamura T."/>
        </authorList>
    </citation>
    <scope>NUCLEOTIDE SEQUENCE [LARGE SCALE GENOMIC DNA]</scope>
    <source>
        <strain evidence="7">NBRC 14000</strain>
    </source>
</reference>
<dbReference type="EMBL" id="BNEA01000015">
    <property type="protein sequence ID" value="GHI57667.1"/>
    <property type="molecule type" value="Genomic_DNA"/>
</dbReference>
<evidence type="ECO:0000256" key="3">
    <source>
        <dbReference type="SAM" id="SignalP"/>
    </source>
</evidence>
<keyword evidence="7" id="KW-1185">Reference proteome</keyword>
<comment type="caution">
    <text evidence="6">The sequence shown here is derived from an EMBL/GenBank/DDBJ whole genome shotgun (WGS) entry which is preliminary data.</text>
</comment>
<dbReference type="NCBIfam" id="TIGR03934">
    <property type="entry name" value="TQXA_dom"/>
    <property type="match status" value="1"/>
</dbReference>
<keyword evidence="3" id="KW-0732">Signal</keyword>
<name>A0ABQ3RP89_STRRR</name>
<dbReference type="Pfam" id="PF08341">
    <property type="entry name" value="TED"/>
    <property type="match status" value="1"/>
</dbReference>
<protein>
    <submittedName>
        <fullName evidence="6">TQXA domain-containing protein</fullName>
    </submittedName>
</protein>
<feature type="region of interest" description="Disordered" evidence="1">
    <location>
        <begin position="194"/>
        <end position="214"/>
    </location>
</feature>
<dbReference type="Gene3D" id="1.10.150.480">
    <property type="match status" value="1"/>
</dbReference>
<feature type="transmembrane region" description="Helical" evidence="2">
    <location>
        <begin position="448"/>
        <end position="471"/>
    </location>
</feature>
<feature type="domain" description="Bacterial phospholipase C C-terminal" evidence="4">
    <location>
        <begin position="333"/>
        <end position="403"/>
    </location>
</feature>
<keyword evidence="2" id="KW-0472">Membrane</keyword>
<evidence type="ECO:0000256" key="1">
    <source>
        <dbReference type="SAM" id="MobiDB-lite"/>
    </source>
</evidence>
<dbReference type="NCBIfam" id="NF041528">
    <property type="entry name" value="strep_LAETG"/>
    <property type="match status" value="1"/>
</dbReference>
<gene>
    <name evidence="6" type="ORF">Srubr_75130</name>
</gene>
<proteinExistence type="predicted"/>
<dbReference type="InterPro" id="IPR008475">
    <property type="entry name" value="PLipase_C_C"/>
</dbReference>
<evidence type="ECO:0000313" key="6">
    <source>
        <dbReference type="EMBL" id="GHI57667.1"/>
    </source>
</evidence>
<evidence type="ECO:0000259" key="5">
    <source>
        <dbReference type="Pfam" id="PF08341"/>
    </source>
</evidence>
<accession>A0ABQ3RP89</accession>
<dbReference type="RefSeq" id="WP_229926685.1">
    <property type="nucleotide sequence ID" value="NZ_BNCB01000008.1"/>
</dbReference>
<dbReference type="InterPro" id="IPR023849">
    <property type="entry name" value="TQXA_dom"/>
</dbReference>
<organism evidence="6 7">
    <name type="scientific">Streptomyces rubradiris</name>
    <name type="common">Streptomyces achromogenes subsp. rubradiris</name>
    <dbReference type="NCBI Taxonomy" id="285531"/>
    <lineage>
        <taxon>Bacteria</taxon>
        <taxon>Bacillati</taxon>
        <taxon>Actinomycetota</taxon>
        <taxon>Actinomycetes</taxon>
        <taxon>Kitasatosporales</taxon>
        <taxon>Streptomycetaceae</taxon>
        <taxon>Streptomyces</taxon>
    </lineage>
</organism>
<evidence type="ECO:0000256" key="2">
    <source>
        <dbReference type="SAM" id="Phobius"/>
    </source>
</evidence>
<feature type="domain" description="Thioester" evidence="5">
    <location>
        <begin position="91"/>
        <end position="191"/>
    </location>
</feature>
<dbReference type="Pfam" id="PF05506">
    <property type="entry name" value="PLipase_C_C"/>
    <property type="match status" value="1"/>
</dbReference>
<evidence type="ECO:0000313" key="7">
    <source>
        <dbReference type="Proteomes" id="UP000646738"/>
    </source>
</evidence>
<feature type="chain" id="PRO_5045787280" evidence="3">
    <location>
        <begin position="41"/>
        <end position="480"/>
    </location>
</feature>
<keyword evidence="2" id="KW-1133">Transmembrane helix</keyword>
<dbReference type="InterPro" id="IPR013552">
    <property type="entry name" value="Thioester_dom"/>
</dbReference>
<dbReference type="Proteomes" id="UP000646738">
    <property type="component" value="Unassembled WGS sequence"/>
</dbReference>
<feature type="signal peptide" evidence="3">
    <location>
        <begin position="1"/>
        <end position="40"/>
    </location>
</feature>